<sequence>MLFIYSNLYLLKLLLIPFKKIYYILIKKIYIDIYVGSIFKITLNK</sequence>
<name>B1IGU7_CLOBK</name>
<evidence type="ECO:0000313" key="2">
    <source>
        <dbReference type="Proteomes" id="UP000008541"/>
    </source>
</evidence>
<dbReference type="HOGENOM" id="CLU_3197945_0_0_9"/>
<dbReference type="EMBL" id="CP000939">
    <property type="protein sequence ID" value="ACA43883.1"/>
    <property type="molecule type" value="Genomic_DNA"/>
</dbReference>
<dbReference type="Proteomes" id="UP000008541">
    <property type="component" value="Chromosome"/>
</dbReference>
<dbReference type="KEGG" id="cbb:CLD_2379"/>
<proteinExistence type="predicted"/>
<dbReference type="AlphaFoldDB" id="B1IGU7"/>
<protein>
    <submittedName>
        <fullName evidence="1">Uncharacterized protein</fullName>
    </submittedName>
</protein>
<evidence type="ECO:0000313" key="1">
    <source>
        <dbReference type="EMBL" id="ACA43883.1"/>
    </source>
</evidence>
<gene>
    <name evidence="1" type="ordered locus">CLD_2379</name>
</gene>
<reference evidence="1 2" key="1">
    <citation type="journal article" date="2007" name="PLoS ONE">
        <title>Analysis of the neurotoxin complex genes in Clostridium botulinum A1-A4 and B1 strains: BoNT/A3, /Ba4 and /B1 clusters are located within plasmids.</title>
        <authorList>
            <person name="Smith T.J."/>
            <person name="Hill K.K."/>
            <person name="Foley B.T."/>
            <person name="Detter J.C."/>
            <person name="Munk A.C."/>
            <person name="Bruce D.C."/>
            <person name="Doggett N.A."/>
            <person name="Smith L.A."/>
            <person name="Marks J.D."/>
            <person name="Xie G."/>
            <person name="Brettin T.S."/>
        </authorList>
    </citation>
    <scope>NUCLEOTIDE SEQUENCE [LARGE SCALE GENOMIC DNA]</scope>
    <source>
        <strain evidence="2">Okra / Type B1</strain>
    </source>
</reference>
<organism evidence="1 2">
    <name type="scientific">Clostridium botulinum (strain Okra / Type B1)</name>
    <dbReference type="NCBI Taxonomy" id="498213"/>
    <lineage>
        <taxon>Bacteria</taxon>
        <taxon>Bacillati</taxon>
        <taxon>Bacillota</taxon>
        <taxon>Clostridia</taxon>
        <taxon>Eubacteriales</taxon>
        <taxon>Clostridiaceae</taxon>
        <taxon>Clostridium</taxon>
    </lineage>
</organism>
<accession>B1IGU7</accession>